<evidence type="ECO:0000313" key="4">
    <source>
        <dbReference type="EMBL" id="RKQ61875.1"/>
    </source>
</evidence>
<protein>
    <submittedName>
        <fullName evidence="4">V/A-type H+-transporting ATPase subunit F</fullName>
    </submittedName>
</protein>
<accession>A0A420W718</accession>
<keyword evidence="3" id="KW-0406">Ion transport</keyword>
<dbReference type="SUPFAM" id="SSF159468">
    <property type="entry name" value="AtpF-like"/>
    <property type="match status" value="1"/>
</dbReference>
<dbReference type="AlphaFoldDB" id="A0A420W718"/>
<dbReference type="InterPro" id="IPR008218">
    <property type="entry name" value="ATPase_V1-cplx_f_g_su"/>
</dbReference>
<dbReference type="Gene3D" id="3.40.50.10580">
    <property type="entry name" value="ATPase, V1 complex, subunit F"/>
    <property type="match status" value="1"/>
</dbReference>
<dbReference type="OrthoDB" id="15081at2"/>
<evidence type="ECO:0000256" key="2">
    <source>
        <dbReference type="ARBA" id="ARBA00022448"/>
    </source>
</evidence>
<proteinExistence type="inferred from homology"/>
<evidence type="ECO:0000256" key="3">
    <source>
        <dbReference type="ARBA" id="ARBA00023065"/>
    </source>
</evidence>
<organism evidence="4 5">
    <name type="scientific">Thermovibrio guaymasensis</name>
    <dbReference type="NCBI Taxonomy" id="240167"/>
    <lineage>
        <taxon>Bacteria</taxon>
        <taxon>Pseudomonadati</taxon>
        <taxon>Aquificota</taxon>
        <taxon>Aquificia</taxon>
        <taxon>Desulfurobacteriales</taxon>
        <taxon>Desulfurobacteriaceae</taxon>
        <taxon>Thermovibrio</taxon>
    </lineage>
</organism>
<name>A0A420W718_9BACT</name>
<dbReference type="Proteomes" id="UP000280881">
    <property type="component" value="Unassembled WGS sequence"/>
</dbReference>
<evidence type="ECO:0000313" key="5">
    <source>
        <dbReference type="Proteomes" id="UP000280881"/>
    </source>
</evidence>
<dbReference type="RefSeq" id="WP_121171311.1">
    <property type="nucleotide sequence ID" value="NZ_RBIE01000002.1"/>
</dbReference>
<dbReference type="GO" id="GO:0046961">
    <property type="term" value="F:proton-transporting ATPase activity, rotational mechanism"/>
    <property type="evidence" value="ECO:0007669"/>
    <property type="project" value="InterPro"/>
</dbReference>
<reference evidence="4 5" key="1">
    <citation type="submission" date="2018-10" db="EMBL/GenBank/DDBJ databases">
        <title>Genomic Encyclopedia of Type Strains, Phase IV (KMG-IV): sequencing the most valuable type-strain genomes for metagenomic binning, comparative biology and taxonomic classification.</title>
        <authorList>
            <person name="Goeker M."/>
        </authorList>
    </citation>
    <scope>NUCLEOTIDE SEQUENCE [LARGE SCALE GENOMIC DNA]</scope>
    <source>
        <strain evidence="4 5">DSM 15521</strain>
    </source>
</reference>
<evidence type="ECO:0000256" key="1">
    <source>
        <dbReference type="ARBA" id="ARBA00010148"/>
    </source>
</evidence>
<dbReference type="EMBL" id="RBIE01000002">
    <property type="protein sequence ID" value="RKQ61875.1"/>
    <property type="molecule type" value="Genomic_DNA"/>
</dbReference>
<comment type="caution">
    <text evidence="4">The sequence shown here is derived from an EMBL/GenBank/DDBJ whole genome shotgun (WGS) entry which is preliminary data.</text>
</comment>
<dbReference type="Pfam" id="PF01990">
    <property type="entry name" value="ATP-synt_F"/>
    <property type="match status" value="1"/>
</dbReference>
<dbReference type="InterPro" id="IPR036906">
    <property type="entry name" value="ATPase_V1_fsu_sf"/>
</dbReference>
<comment type="similarity">
    <text evidence="1">Belongs to the V-ATPase F subunit family.</text>
</comment>
<sequence length="98" mass="11265">MKVIFIGNEKECAGFRLGGVETVTVNSEKEFREKVEELILDENTGILIIPDRFYTTFLPFSETLRKRERPVVVFVPSFNGIHLKRDLKEFLYGILGIG</sequence>
<keyword evidence="2" id="KW-0813">Transport</keyword>
<keyword evidence="5" id="KW-1185">Reference proteome</keyword>
<gene>
    <name evidence="4" type="ORF">C7457_1335</name>
</gene>